<accession>A0A484L5F7</accession>
<evidence type="ECO:0000313" key="2">
    <source>
        <dbReference type="Proteomes" id="UP000595140"/>
    </source>
</evidence>
<dbReference type="Proteomes" id="UP000595140">
    <property type="component" value="Unassembled WGS sequence"/>
</dbReference>
<evidence type="ECO:0000313" key="1">
    <source>
        <dbReference type="EMBL" id="VFQ71551.1"/>
    </source>
</evidence>
<dbReference type="EMBL" id="OOIL02001024">
    <property type="protein sequence ID" value="VFQ71551.1"/>
    <property type="molecule type" value="Genomic_DNA"/>
</dbReference>
<gene>
    <name evidence="1" type="ORF">CCAM_LOCUS13327</name>
</gene>
<name>A0A484L5F7_9ASTE</name>
<dbReference type="AlphaFoldDB" id="A0A484L5F7"/>
<reference evidence="1 2" key="1">
    <citation type="submission" date="2018-04" db="EMBL/GenBank/DDBJ databases">
        <authorList>
            <person name="Vogel A."/>
        </authorList>
    </citation>
    <scope>NUCLEOTIDE SEQUENCE [LARGE SCALE GENOMIC DNA]</scope>
</reference>
<sequence length="245" mass="29256">MRRWETFGEEGGARVYAAGTNRELRQQIPRRLNNNYSFQGERRRDGSSYVSNFIRKDGIWHRDGFWSWEQNRRGNADWRSRCLYRSRGFTECRAPPWTANRFDRKGQFLPAHKEERKQYHYRERRINKSPTGRCVHNRRHFHPLQGFNPTGQKRRTRGLQNEKHEVNFEDVISKYIGPFSLQFGLFSIVIESKRFDFHFNEVLNISECKKGAVHTIILVLHSDFVADREYRASSMGREILVTEQV</sequence>
<organism evidence="1 2">
    <name type="scientific">Cuscuta campestris</name>
    <dbReference type="NCBI Taxonomy" id="132261"/>
    <lineage>
        <taxon>Eukaryota</taxon>
        <taxon>Viridiplantae</taxon>
        <taxon>Streptophyta</taxon>
        <taxon>Embryophyta</taxon>
        <taxon>Tracheophyta</taxon>
        <taxon>Spermatophyta</taxon>
        <taxon>Magnoliopsida</taxon>
        <taxon>eudicotyledons</taxon>
        <taxon>Gunneridae</taxon>
        <taxon>Pentapetalae</taxon>
        <taxon>asterids</taxon>
        <taxon>lamiids</taxon>
        <taxon>Solanales</taxon>
        <taxon>Convolvulaceae</taxon>
        <taxon>Cuscuteae</taxon>
        <taxon>Cuscuta</taxon>
        <taxon>Cuscuta subgen. Grammica</taxon>
        <taxon>Cuscuta sect. Cleistogrammica</taxon>
    </lineage>
</organism>
<proteinExistence type="predicted"/>
<protein>
    <submittedName>
        <fullName evidence="1">Uncharacterized protein</fullName>
    </submittedName>
</protein>
<keyword evidence="2" id="KW-1185">Reference proteome</keyword>